<proteinExistence type="inferred from homology"/>
<dbReference type="Pfam" id="PF01239">
    <property type="entry name" value="PPTA"/>
    <property type="match status" value="5"/>
</dbReference>
<keyword evidence="11" id="KW-1185">Reference proteome</keyword>
<sequence>KASGVLDEETLRMTTRLLHWHPDFYTVWNYRRQILLHLFEASEEGKQPICTSELRLVEELVRKQPKSYWIWNHRRWILETMPQADWKRELGLTGVMLDLDNRNFHGWQYRHEVVRRLRMADPAQEQQLIQRELAYTKQKISQSFSNGSAWHYRGKLLPLVLQATHDSDMQMALIKEEFDMVQSAFYTDPEDQSAWIHYRWWIQYLEEQPALPGLHGMELLRREAGVIRELLALEPEAKCMCGHGGLLLHMHACTALMACFQ</sequence>
<feature type="non-terminal residue" evidence="10">
    <location>
        <position position="1"/>
    </location>
</feature>
<dbReference type="GO" id="GO:0004663">
    <property type="term" value="F:Rab geranylgeranyltransferase activity"/>
    <property type="evidence" value="ECO:0007669"/>
    <property type="project" value="UniProtKB-UniRule"/>
</dbReference>
<gene>
    <name evidence="10" type="ORF">SYNPS1DRAFT_12501</name>
</gene>
<evidence type="ECO:0000256" key="8">
    <source>
        <dbReference type="ARBA" id="ARBA00047658"/>
    </source>
</evidence>
<evidence type="ECO:0000256" key="6">
    <source>
        <dbReference type="ARBA" id="ARBA00022737"/>
    </source>
</evidence>
<keyword evidence="6" id="KW-0677">Repeat</keyword>
<evidence type="ECO:0000256" key="2">
    <source>
        <dbReference type="ARBA" id="ARBA00012656"/>
    </source>
</evidence>
<comment type="function">
    <text evidence="9">Catalyzes the transfer of a geranyl-geranyl moiety from geranyl-geranyl pyrophosphate to cysteines occuring in specific C-terminal amino acid sequences.</text>
</comment>
<evidence type="ECO:0000313" key="11">
    <source>
        <dbReference type="Proteomes" id="UP000278143"/>
    </source>
</evidence>
<name>A0A4P9Z4P0_9FUNG</name>
<dbReference type="GO" id="GO:0005968">
    <property type="term" value="C:Rab-protein geranylgeranyltransferase complex"/>
    <property type="evidence" value="ECO:0007669"/>
    <property type="project" value="TreeGrafter"/>
</dbReference>
<evidence type="ECO:0000256" key="3">
    <source>
        <dbReference type="ARBA" id="ARBA00014772"/>
    </source>
</evidence>
<comment type="similarity">
    <text evidence="1 9">Belongs to the protein prenyltransferase subunit alpha family.</text>
</comment>
<reference evidence="11" key="1">
    <citation type="journal article" date="2018" name="Nat. Microbiol.">
        <title>Leveraging single-cell genomics to expand the fungal tree of life.</title>
        <authorList>
            <person name="Ahrendt S.R."/>
            <person name="Quandt C.A."/>
            <person name="Ciobanu D."/>
            <person name="Clum A."/>
            <person name="Salamov A."/>
            <person name="Andreopoulos B."/>
            <person name="Cheng J.F."/>
            <person name="Woyke T."/>
            <person name="Pelin A."/>
            <person name="Henrissat B."/>
            <person name="Reynolds N.K."/>
            <person name="Benny G.L."/>
            <person name="Smith M.E."/>
            <person name="James T.Y."/>
            <person name="Grigoriev I.V."/>
        </authorList>
    </citation>
    <scope>NUCLEOTIDE SEQUENCE [LARGE SCALE GENOMIC DNA]</scope>
    <source>
        <strain evidence="11">Benny S71-1</strain>
    </source>
</reference>
<dbReference type="Gene3D" id="1.25.40.120">
    <property type="entry name" value="Protein prenylyltransferase"/>
    <property type="match status" value="1"/>
</dbReference>
<dbReference type="FunFam" id="1.25.40.120:FF:000035">
    <property type="entry name" value="Geranylgeranyl transferase type-2 subunit alpha"/>
    <property type="match status" value="1"/>
</dbReference>
<comment type="catalytic activity">
    <reaction evidence="8 9">
        <text>geranylgeranyl diphosphate + L-cysteinyl-[protein] = S-geranylgeranyl-L-cysteinyl-[protein] + diphosphate</text>
        <dbReference type="Rhea" id="RHEA:21240"/>
        <dbReference type="Rhea" id="RHEA-COMP:10131"/>
        <dbReference type="Rhea" id="RHEA-COMP:11537"/>
        <dbReference type="ChEBI" id="CHEBI:29950"/>
        <dbReference type="ChEBI" id="CHEBI:33019"/>
        <dbReference type="ChEBI" id="CHEBI:57533"/>
        <dbReference type="ChEBI" id="CHEBI:86021"/>
        <dbReference type="EC" id="2.5.1.60"/>
    </reaction>
</comment>
<dbReference type="PANTHER" id="PTHR11129">
    <property type="entry name" value="PROTEIN FARNESYLTRANSFERASE ALPHA SUBUNIT/RAB GERANYLGERANYL TRANSFERASE ALPHA SUBUNIT"/>
    <property type="match status" value="1"/>
</dbReference>
<dbReference type="Proteomes" id="UP000278143">
    <property type="component" value="Unassembled WGS sequence"/>
</dbReference>
<dbReference type="InterPro" id="IPR002088">
    <property type="entry name" value="Prenyl_trans_a"/>
</dbReference>
<dbReference type="SUPFAM" id="SSF48439">
    <property type="entry name" value="Protein prenylyltransferase"/>
    <property type="match status" value="1"/>
</dbReference>
<evidence type="ECO:0000256" key="5">
    <source>
        <dbReference type="ARBA" id="ARBA00022679"/>
    </source>
</evidence>
<dbReference type="OrthoDB" id="1658at2759"/>
<keyword evidence="5 9" id="KW-0808">Transferase</keyword>
<evidence type="ECO:0000256" key="1">
    <source>
        <dbReference type="ARBA" id="ARBA00006734"/>
    </source>
</evidence>
<dbReference type="PROSITE" id="PS51147">
    <property type="entry name" value="PFTA"/>
    <property type="match status" value="5"/>
</dbReference>
<evidence type="ECO:0000313" key="10">
    <source>
        <dbReference type="EMBL" id="RKP27557.1"/>
    </source>
</evidence>
<evidence type="ECO:0000256" key="4">
    <source>
        <dbReference type="ARBA" id="ARBA00022602"/>
    </source>
</evidence>
<dbReference type="EC" id="2.5.1.60" evidence="2 9"/>
<protein>
    <recommendedName>
        <fullName evidence="3 9">Geranylgeranyl transferase type-2 subunit alpha</fullName>
        <ecNumber evidence="2 9">2.5.1.60</ecNumber>
    </recommendedName>
    <alternativeName>
        <fullName evidence="7 9">Geranylgeranyl transferase type II subunit alpha</fullName>
    </alternativeName>
</protein>
<keyword evidence="4 9" id="KW-0637">Prenyltransferase</keyword>
<dbReference type="GO" id="GO:0097354">
    <property type="term" value="P:prenylation"/>
    <property type="evidence" value="ECO:0007669"/>
    <property type="project" value="UniProtKB-UniRule"/>
</dbReference>
<organism evidence="10 11">
    <name type="scientific">Syncephalis pseudoplumigaleata</name>
    <dbReference type="NCBI Taxonomy" id="1712513"/>
    <lineage>
        <taxon>Eukaryota</taxon>
        <taxon>Fungi</taxon>
        <taxon>Fungi incertae sedis</taxon>
        <taxon>Zoopagomycota</taxon>
        <taxon>Zoopagomycotina</taxon>
        <taxon>Zoopagomycetes</taxon>
        <taxon>Zoopagales</taxon>
        <taxon>Piptocephalidaceae</taxon>
        <taxon>Syncephalis</taxon>
    </lineage>
</organism>
<dbReference type="EMBL" id="KZ989187">
    <property type="protein sequence ID" value="RKP27557.1"/>
    <property type="molecule type" value="Genomic_DNA"/>
</dbReference>
<dbReference type="AlphaFoldDB" id="A0A4P9Z4P0"/>
<evidence type="ECO:0000256" key="7">
    <source>
        <dbReference type="ARBA" id="ARBA00031267"/>
    </source>
</evidence>
<dbReference type="PANTHER" id="PTHR11129:SF2">
    <property type="entry name" value="GERANYLGERANYL TRANSFERASE TYPE-2 SUBUNIT ALPHA"/>
    <property type="match status" value="1"/>
</dbReference>
<evidence type="ECO:0000256" key="9">
    <source>
        <dbReference type="RuleBase" id="RU367120"/>
    </source>
</evidence>
<accession>A0A4P9Z4P0</accession>